<dbReference type="SUPFAM" id="SSF54211">
    <property type="entry name" value="Ribosomal protein S5 domain 2-like"/>
    <property type="match status" value="1"/>
</dbReference>
<evidence type="ECO:0000313" key="18">
    <source>
        <dbReference type="Proteomes" id="UP000503399"/>
    </source>
</evidence>
<evidence type="ECO:0000256" key="13">
    <source>
        <dbReference type="HAMAP-Rule" id="MF_00384"/>
    </source>
</evidence>
<feature type="compositionally biased region" description="Basic residues" evidence="14">
    <location>
        <begin position="359"/>
        <end position="368"/>
    </location>
</feature>
<feature type="compositionally biased region" description="Low complexity" evidence="14">
    <location>
        <begin position="474"/>
        <end position="489"/>
    </location>
</feature>
<evidence type="ECO:0000256" key="1">
    <source>
        <dbReference type="ARBA" id="ARBA00005015"/>
    </source>
</evidence>
<feature type="compositionally biased region" description="Basic and acidic residues" evidence="14">
    <location>
        <begin position="670"/>
        <end position="679"/>
    </location>
</feature>
<feature type="compositionally biased region" description="Low complexity" evidence="14">
    <location>
        <begin position="443"/>
        <end position="457"/>
    </location>
</feature>
<dbReference type="InterPro" id="IPR006204">
    <property type="entry name" value="GHMP_kinase_N_dom"/>
</dbReference>
<feature type="domain" description="GHMP kinase C-terminal" evidence="16">
    <location>
        <begin position="206"/>
        <end position="281"/>
    </location>
</feature>
<dbReference type="InterPro" id="IPR000870">
    <property type="entry name" value="Homoserine_kinase"/>
</dbReference>
<feature type="region of interest" description="Disordered" evidence="14">
    <location>
        <begin position="598"/>
        <end position="679"/>
    </location>
</feature>
<keyword evidence="9 13" id="KW-0418">Kinase</keyword>
<dbReference type="Gene3D" id="3.30.230.10">
    <property type="match status" value="1"/>
</dbReference>
<dbReference type="PROSITE" id="PS00627">
    <property type="entry name" value="GHMP_KINASES_ATP"/>
    <property type="match status" value="1"/>
</dbReference>
<evidence type="ECO:0000256" key="10">
    <source>
        <dbReference type="ARBA" id="ARBA00022840"/>
    </source>
</evidence>
<feature type="compositionally biased region" description="Basic residues" evidence="14">
    <location>
        <begin position="626"/>
        <end position="638"/>
    </location>
</feature>
<feature type="domain" description="GHMP kinase N-terminal" evidence="15">
    <location>
        <begin position="61"/>
        <end position="144"/>
    </location>
</feature>
<evidence type="ECO:0000256" key="2">
    <source>
        <dbReference type="ARBA" id="ARBA00007370"/>
    </source>
</evidence>
<keyword evidence="18" id="KW-1185">Reference proteome</keyword>
<dbReference type="InterPro" id="IPR020568">
    <property type="entry name" value="Ribosomal_Su5_D2-typ_SF"/>
</dbReference>
<dbReference type="InterPro" id="IPR036554">
    <property type="entry name" value="GHMP_kinase_C_sf"/>
</dbReference>
<dbReference type="NCBIfam" id="TIGR00191">
    <property type="entry name" value="thrB"/>
    <property type="match status" value="1"/>
</dbReference>
<dbReference type="GO" id="GO:0005524">
    <property type="term" value="F:ATP binding"/>
    <property type="evidence" value="ECO:0007669"/>
    <property type="project" value="UniProtKB-UniRule"/>
</dbReference>
<keyword evidence="8 13" id="KW-0547">Nucleotide-binding</keyword>
<evidence type="ECO:0000256" key="3">
    <source>
        <dbReference type="ARBA" id="ARBA00012078"/>
    </source>
</evidence>
<evidence type="ECO:0000256" key="6">
    <source>
        <dbReference type="ARBA" id="ARBA00022679"/>
    </source>
</evidence>
<evidence type="ECO:0000256" key="7">
    <source>
        <dbReference type="ARBA" id="ARBA00022697"/>
    </source>
</evidence>
<sequence length="700" mass="72351">MDSPTAVRIAVPATSANLGPGFDTLGLAINLWLEVVWEPAPQTHVHVLGEGAGDLPNDTSNLIYQVAAGVLDRLRRQPPPGGRLTIQNRIPVSRGLGSSAAAVVAGVILGHHWAGEPLDAQRCLEWAWPYEGHMDNVAPAIVGGVTLVWQGEDTQGYRRLDAPPFPIVLAVPDFKVSTRRARDILPPWVSRSDAVFNAQRVGLWVYALARHDWDVLRWAAEDRLHQAARSPLIPGLKSVLRAAQAEGAKMATLSGSGSTVLALVDGEHVVRVAEVMGEQFRAYGIRARILVTRASPKGASPLQEPPSPPADDPPAPAAALGPAGPLAGRIFSPPACISIGGTHAGRGQRHGGTVSPHGPRARGGRRPRQSGGSLPVAGGRPAAGLGRGAAAAGPRPAHRSPAGAGGDGGQRGGGAGRTRSPGGPGRGQTPGAGTDRVRGGPAGAQRPRSGGAAAGPAHDLPGGPRHRQDHGGSPVRAPVPGLGGAAARAPGGGGTGRPGGGVYRAYRPEDPRDGETCPGRRAVRGRGLLPGPGGRKGLRTRGHRCAGQGHGGPSGGISGHPGWVFGGDGVLPRHQSRPAFPFCDPPHLSRVFRPRTGGHCRPDGWGTPVPADPRSRGAAAGPPGGRPRRVAPLRRQRPSHPQLGGGRHPAAGGAARRQRAPGHPLPGGAHDPDLGRLRGEPLRWRRRWWDAPTRARPCLC</sequence>
<feature type="binding site" evidence="13">
    <location>
        <begin position="91"/>
        <end position="101"/>
    </location>
    <ligand>
        <name>ATP</name>
        <dbReference type="ChEBI" id="CHEBI:30616"/>
    </ligand>
</feature>
<protein>
    <recommendedName>
        <fullName evidence="4 13">Homoserine kinase</fullName>
        <shortName evidence="13">HK</shortName>
        <shortName evidence="13">HSK</shortName>
        <ecNumber evidence="3 13">2.7.1.39</ecNumber>
    </recommendedName>
</protein>
<dbReference type="UniPathway" id="UPA00050">
    <property type="reaction ID" value="UER00064"/>
</dbReference>
<feature type="compositionally biased region" description="Basic and acidic residues" evidence="14">
    <location>
        <begin position="506"/>
        <end position="515"/>
    </location>
</feature>
<gene>
    <name evidence="13 17" type="primary">thrB</name>
    <name evidence="17" type="ORF">R50_1351</name>
</gene>
<evidence type="ECO:0000313" key="17">
    <source>
        <dbReference type="EMBL" id="CAB1128857.1"/>
    </source>
</evidence>
<feature type="compositionally biased region" description="Low complexity" evidence="14">
    <location>
        <begin position="369"/>
        <end position="402"/>
    </location>
</feature>
<feature type="region of interest" description="Disordered" evidence="14">
    <location>
        <begin position="297"/>
        <end position="325"/>
    </location>
</feature>
<keyword evidence="13" id="KW-0963">Cytoplasm</keyword>
<dbReference type="PRINTS" id="PR00958">
    <property type="entry name" value="HOMSERKINASE"/>
</dbReference>
<dbReference type="Pfam" id="PF00288">
    <property type="entry name" value="GHMP_kinases_N"/>
    <property type="match status" value="1"/>
</dbReference>
<comment type="subcellular location">
    <subcellularLocation>
        <location evidence="13">Cytoplasm</location>
    </subcellularLocation>
</comment>
<feature type="compositionally biased region" description="Pro residues" evidence="14">
    <location>
        <begin position="303"/>
        <end position="316"/>
    </location>
</feature>
<accession>A0A6F8ZGM3</accession>
<dbReference type="SUPFAM" id="SSF55060">
    <property type="entry name" value="GHMP Kinase, C-terminal domain"/>
    <property type="match status" value="1"/>
</dbReference>
<keyword evidence="7 13" id="KW-0791">Threonine biosynthesis</keyword>
<dbReference type="HAMAP" id="MF_00384">
    <property type="entry name" value="Homoser_kinase"/>
    <property type="match status" value="1"/>
</dbReference>
<dbReference type="AlphaFoldDB" id="A0A6F8ZGM3"/>
<dbReference type="Proteomes" id="UP000503399">
    <property type="component" value="Chromosome"/>
</dbReference>
<dbReference type="PANTHER" id="PTHR20861">
    <property type="entry name" value="HOMOSERINE/4-DIPHOSPHOCYTIDYL-2-C-METHYL-D-ERYTHRITOL KINASE"/>
    <property type="match status" value="1"/>
</dbReference>
<feature type="compositionally biased region" description="Gly residues" evidence="14">
    <location>
        <begin position="548"/>
        <end position="558"/>
    </location>
</feature>
<evidence type="ECO:0000259" key="16">
    <source>
        <dbReference type="Pfam" id="PF08544"/>
    </source>
</evidence>
<evidence type="ECO:0000256" key="4">
    <source>
        <dbReference type="ARBA" id="ARBA00017858"/>
    </source>
</evidence>
<dbReference type="GO" id="GO:0009088">
    <property type="term" value="P:threonine biosynthetic process"/>
    <property type="evidence" value="ECO:0007669"/>
    <property type="project" value="UniProtKB-UniRule"/>
</dbReference>
<evidence type="ECO:0000256" key="8">
    <source>
        <dbReference type="ARBA" id="ARBA00022741"/>
    </source>
</evidence>
<dbReference type="Gene3D" id="3.30.70.890">
    <property type="entry name" value="GHMP kinase, C-terminal domain"/>
    <property type="match status" value="1"/>
</dbReference>
<comment type="pathway">
    <text evidence="1 13">Amino-acid biosynthesis; L-threonine biosynthesis; L-threonine from L-aspartate: step 4/5.</text>
</comment>
<feature type="compositionally biased region" description="Gly residues" evidence="14">
    <location>
        <begin position="403"/>
        <end position="430"/>
    </location>
</feature>
<keyword evidence="6 13" id="KW-0808">Transferase</keyword>
<feature type="region of interest" description="Disordered" evidence="14">
    <location>
        <begin position="338"/>
        <end position="558"/>
    </location>
</feature>
<evidence type="ECO:0000256" key="14">
    <source>
        <dbReference type="SAM" id="MobiDB-lite"/>
    </source>
</evidence>
<feature type="compositionally biased region" description="Gly residues" evidence="14">
    <location>
        <begin position="490"/>
        <end position="502"/>
    </location>
</feature>
<keyword evidence="10 13" id="KW-0067">ATP-binding</keyword>
<dbReference type="EC" id="2.7.1.39" evidence="3 13"/>
<organism evidence="17 18">
    <name type="scientific">Candidatus Hydrogenisulfobacillus filiaventi</name>
    <dbReference type="NCBI Taxonomy" id="2707344"/>
    <lineage>
        <taxon>Bacteria</taxon>
        <taxon>Bacillati</taxon>
        <taxon>Bacillota</taxon>
        <taxon>Clostridia</taxon>
        <taxon>Eubacteriales</taxon>
        <taxon>Clostridiales Family XVII. Incertae Sedis</taxon>
        <taxon>Candidatus Hydrogenisulfobacillus</taxon>
    </lineage>
</organism>
<evidence type="ECO:0000256" key="5">
    <source>
        <dbReference type="ARBA" id="ARBA00022605"/>
    </source>
</evidence>
<evidence type="ECO:0000256" key="11">
    <source>
        <dbReference type="ARBA" id="ARBA00049375"/>
    </source>
</evidence>
<comment type="similarity">
    <text evidence="2 13">Belongs to the GHMP kinase family. Homoserine kinase subfamily.</text>
</comment>
<reference evidence="17 18" key="1">
    <citation type="submission" date="2020-02" db="EMBL/GenBank/DDBJ databases">
        <authorList>
            <person name="Hogendoorn C."/>
        </authorList>
    </citation>
    <scope>NUCLEOTIDE SEQUENCE [LARGE SCALE GENOMIC DNA]</scope>
    <source>
        <strain evidence="17">R501</strain>
    </source>
</reference>
<keyword evidence="5 13" id="KW-0028">Amino-acid biosynthesis</keyword>
<dbReference type="InterPro" id="IPR014721">
    <property type="entry name" value="Ribsml_uS5_D2-typ_fold_subgr"/>
</dbReference>
<dbReference type="GO" id="GO:0005737">
    <property type="term" value="C:cytoplasm"/>
    <property type="evidence" value="ECO:0007669"/>
    <property type="project" value="UniProtKB-SubCell"/>
</dbReference>
<dbReference type="GO" id="GO:0004413">
    <property type="term" value="F:homoserine kinase activity"/>
    <property type="evidence" value="ECO:0007669"/>
    <property type="project" value="UniProtKB-UniRule"/>
</dbReference>
<comment type="function">
    <text evidence="12 13">Catalyzes the ATP-dependent phosphorylation of L-homoserine to L-homoserine phosphate.</text>
</comment>
<dbReference type="KEGG" id="hfv:R50_1351"/>
<comment type="catalytic activity">
    <reaction evidence="11 13">
        <text>L-homoserine + ATP = O-phospho-L-homoserine + ADP + H(+)</text>
        <dbReference type="Rhea" id="RHEA:13985"/>
        <dbReference type="ChEBI" id="CHEBI:15378"/>
        <dbReference type="ChEBI" id="CHEBI:30616"/>
        <dbReference type="ChEBI" id="CHEBI:57476"/>
        <dbReference type="ChEBI" id="CHEBI:57590"/>
        <dbReference type="ChEBI" id="CHEBI:456216"/>
        <dbReference type="EC" id="2.7.1.39"/>
    </reaction>
</comment>
<dbReference type="Pfam" id="PF08544">
    <property type="entry name" value="GHMP_kinases_C"/>
    <property type="match status" value="1"/>
</dbReference>
<dbReference type="PANTHER" id="PTHR20861:SF1">
    <property type="entry name" value="HOMOSERINE KINASE"/>
    <property type="match status" value="1"/>
</dbReference>
<proteinExistence type="inferred from homology"/>
<dbReference type="EMBL" id="LR778114">
    <property type="protein sequence ID" value="CAB1128857.1"/>
    <property type="molecule type" value="Genomic_DNA"/>
</dbReference>
<evidence type="ECO:0000256" key="12">
    <source>
        <dbReference type="ARBA" id="ARBA00049954"/>
    </source>
</evidence>
<dbReference type="InterPro" id="IPR006203">
    <property type="entry name" value="GHMP_knse_ATP-bd_CS"/>
</dbReference>
<dbReference type="InterPro" id="IPR013750">
    <property type="entry name" value="GHMP_kinase_C_dom"/>
</dbReference>
<evidence type="ECO:0000259" key="15">
    <source>
        <dbReference type="Pfam" id="PF00288"/>
    </source>
</evidence>
<name>A0A6F8ZGM3_9FIRM</name>
<evidence type="ECO:0000256" key="9">
    <source>
        <dbReference type="ARBA" id="ARBA00022777"/>
    </source>
</evidence>